<dbReference type="RefSeq" id="WP_378305065.1">
    <property type="nucleotide sequence ID" value="NZ_JBHUKS010000011.1"/>
</dbReference>
<dbReference type="SUPFAM" id="SSF56300">
    <property type="entry name" value="Metallo-dependent phosphatases"/>
    <property type="match status" value="1"/>
</dbReference>
<evidence type="ECO:0000313" key="4">
    <source>
        <dbReference type="Proteomes" id="UP001597483"/>
    </source>
</evidence>
<dbReference type="InterPro" id="IPR029052">
    <property type="entry name" value="Metallo-depent_PP-like"/>
</dbReference>
<evidence type="ECO:0000259" key="2">
    <source>
        <dbReference type="Pfam" id="PF00149"/>
    </source>
</evidence>
<dbReference type="Gene3D" id="3.60.21.10">
    <property type="match status" value="1"/>
</dbReference>
<dbReference type="PANTHER" id="PTHR22953:SF153">
    <property type="entry name" value="PURPLE ACID PHOSPHATASE"/>
    <property type="match status" value="1"/>
</dbReference>
<reference evidence="4" key="1">
    <citation type="journal article" date="2019" name="Int. J. Syst. Evol. Microbiol.">
        <title>The Global Catalogue of Microorganisms (GCM) 10K type strain sequencing project: providing services to taxonomists for standard genome sequencing and annotation.</title>
        <authorList>
            <consortium name="The Broad Institute Genomics Platform"/>
            <consortium name="The Broad Institute Genome Sequencing Center for Infectious Disease"/>
            <person name="Wu L."/>
            <person name="Ma J."/>
        </authorList>
    </citation>
    <scope>NUCLEOTIDE SEQUENCE [LARGE SCALE GENOMIC DNA]</scope>
    <source>
        <strain evidence="4">CGMCC 4.7641</strain>
    </source>
</reference>
<proteinExistence type="predicted"/>
<dbReference type="PANTHER" id="PTHR22953">
    <property type="entry name" value="ACID PHOSPHATASE RELATED"/>
    <property type="match status" value="1"/>
</dbReference>
<name>A0ABW5H6V2_9PSEU</name>
<organism evidence="3 4">
    <name type="scientific">Amycolatopsis silviterrae</name>
    <dbReference type="NCBI Taxonomy" id="1656914"/>
    <lineage>
        <taxon>Bacteria</taxon>
        <taxon>Bacillati</taxon>
        <taxon>Actinomycetota</taxon>
        <taxon>Actinomycetes</taxon>
        <taxon>Pseudonocardiales</taxon>
        <taxon>Pseudonocardiaceae</taxon>
        <taxon>Amycolatopsis</taxon>
    </lineage>
</organism>
<evidence type="ECO:0000313" key="3">
    <source>
        <dbReference type="EMBL" id="MFD2469012.1"/>
    </source>
</evidence>
<gene>
    <name evidence="3" type="ORF">ACFSVL_16615</name>
</gene>
<comment type="caution">
    <text evidence="3">The sequence shown here is derived from an EMBL/GenBank/DDBJ whole genome shotgun (WGS) entry which is preliminary data.</text>
</comment>
<sequence length="336" mass="37310">MAPLYNLVNGDLCYAAITAYSGGERTDTWTDWFVSNSRSARFRPWMPCVGNHENEKDNGPLGYAAYQAYFQTPASDADENPDTRGLWYSFTAGSVRVISLSNDDVAFQDGADSYVRGYSTGARQRWREKELRNARADRRIDWIVVTMHQPYISSAAHGNGSDLGVREAWGPLFDKYGVDLVVSGHDHHYERSHPLRGWLPNDTRTPTPASTRKDVIDTSRGTMHMVIGSGGNFATSNGDLFERPQGRVIIAKSDRPSPVLPGPYDSVWLTEDAPWASVQDRANTHGFAAFDVDPGRGPGDKTRMKVTYCTFGNAAADLVPIDRFVLECPRRDAPPK</sequence>
<dbReference type="Pfam" id="PF00149">
    <property type="entry name" value="Metallophos"/>
    <property type="match status" value="1"/>
</dbReference>
<dbReference type="InterPro" id="IPR039331">
    <property type="entry name" value="PAPs-like"/>
</dbReference>
<keyword evidence="4" id="KW-1185">Reference proteome</keyword>
<evidence type="ECO:0000256" key="1">
    <source>
        <dbReference type="ARBA" id="ARBA00022729"/>
    </source>
</evidence>
<dbReference type="EMBL" id="JBHUKS010000011">
    <property type="protein sequence ID" value="MFD2469012.1"/>
    <property type="molecule type" value="Genomic_DNA"/>
</dbReference>
<keyword evidence="1" id="KW-0732">Signal</keyword>
<dbReference type="InterPro" id="IPR004843">
    <property type="entry name" value="Calcineurin-like_PHP"/>
</dbReference>
<protein>
    <submittedName>
        <fullName evidence="3">Metallophosphoesterase</fullName>
    </submittedName>
</protein>
<accession>A0ABW5H6V2</accession>
<dbReference type="Proteomes" id="UP001597483">
    <property type="component" value="Unassembled WGS sequence"/>
</dbReference>
<feature type="domain" description="Calcineurin-like phosphoesterase" evidence="2">
    <location>
        <begin position="7"/>
        <end position="189"/>
    </location>
</feature>